<keyword evidence="4" id="KW-0375">Hydrogen ion transport</keyword>
<dbReference type="SUPFAM" id="SSF52943">
    <property type="entry name" value="ATP synthase (F1-ATPase), gamma subunit"/>
    <property type="match status" value="1"/>
</dbReference>
<evidence type="ECO:0000256" key="2">
    <source>
        <dbReference type="ARBA" id="ARBA00007681"/>
    </source>
</evidence>
<evidence type="ECO:0000256" key="6">
    <source>
        <dbReference type="ARBA" id="ARBA00023136"/>
    </source>
</evidence>
<comment type="caution">
    <text evidence="9">The sequence shown here is derived from an EMBL/GenBank/DDBJ whole genome shotgun (WGS) entry which is preliminary data.</text>
</comment>
<evidence type="ECO:0000256" key="1">
    <source>
        <dbReference type="ARBA" id="ARBA00004170"/>
    </source>
</evidence>
<feature type="non-terminal residue" evidence="9">
    <location>
        <position position="51"/>
    </location>
</feature>
<reference evidence="9 10" key="1">
    <citation type="journal article" date="2015" name="Nature">
        <title>rRNA introns, odd ribosomes, and small enigmatic genomes across a large radiation of phyla.</title>
        <authorList>
            <person name="Brown C.T."/>
            <person name="Hug L.A."/>
            <person name="Thomas B.C."/>
            <person name="Sharon I."/>
            <person name="Castelle C.J."/>
            <person name="Singh A."/>
            <person name="Wilkins M.J."/>
            <person name="Williams K.H."/>
            <person name="Banfield J.F."/>
        </authorList>
    </citation>
    <scope>NUCLEOTIDE SEQUENCE [LARGE SCALE GENOMIC DNA]</scope>
</reference>
<accession>A0A0G1JB20</accession>
<keyword evidence="7" id="KW-0139">CF(1)</keyword>
<sequence>MTYKEVVQQISDLNTIQGLVNIYQQVAAMRMRKIKSNVTRTREFYTELLDV</sequence>
<evidence type="ECO:0000313" key="10">
    <source>
        <dbReference type="Proteomes" id="UP000034783"/>
    </source>
</evidence>
<organism evidence="9 10">
    <name type="scientific">candidate division WWE3 bacterium GW2011_GWB1_44_4</name>
    <dbReference type="NCBI Taxonomy" id="1619116"/>
    <lineage>
        <taxon>Bacteria</taxon>
        <taxon>Katanobacteria</taxon>
    </lineage>
</organism>
<evidence type="ECO:0000256" key="7">
    <source>
        <dbReference type="ARBA" id="ARBA00023196"/>
    </source>
</evidence>
<dbReference type="InterPro" id="IPR035968">
    <property type="entry name" value="ATP_synth_F1_ATPase_gsu"/>
</dbReference>
<evidence type="ECO:0000256" key="5">
    <source>
        <dbReference type="ARBA" id="ARBA00023065"/>
    </source>
</evidence>
<comment type="similarity">
    <text evidence="2">Belongs to the ATPase gamma chain family.</text>
</comment>
<gene>
    <name evidence="9" type="ORF">UW65_C0042G0005</name>
</gene>
<keyword evidence="8" id="KW-0066">ATP synthesis</keyword>
<dbReference type="EMBL" id="LCJD01000042">
    <property type="protein sequence ID" value="KKT68490.1"/>
    <property type="molecule type" value="Genomic_DNA"/>
</dbReference>
<protein>
    <submittedName>
        <fullName evidence="9">Uncharacterized protein</fullName>
    </submittedName>
</protein>
<keyword evidence="6" id="KW-0472">Membrane</keyword>
<dbReference type="Proteomes" id="UP000034783">
    <property type="component" value="Unassembled WGS sequence"/>
</dbReference>
<dbReference type="GO" id="GO:0045259">
    <property type="term" value="C:proton-transporting ATP synthase complex"/>
    <property type="evidence" value="ECO:0007669"/>
    <property type="project" value="UniProtKB-KW"/>
</dbReference>
<name>A0A0G1JB20_UNCKA</name>
<dbReference type="AlphaFoldDB" id="A0A0G1JB20"/>
<dbReference type="GO" id="GO:0046933">
    <property type="term" value="F:proton-transporting ATP synthase activity, rotational mechanism"/>
    <property type="evidence" value="ECO:0007669"/>
    <property type="project" value="InterPro"/>
</dbReference>
<evidence type="ECO:0000256" key="4">
    <source>
        <dbReference type="ARBA" id="ARBA00022781"/>
    </source>
</evidence>
<evidence type="ECO:0000256" key="3">
    <source>
        <dbReference type="ARBA" id="ARBA00022448"/>
    </source>
</evidence>
<comment type="subcellular location">
    <subcellularLocation>
        <location evidence="1">Membrane</location>
        <topology evidence="1">Peripheral membrane protein</topology>
    </subcellularLocation>
</comment>
<proteinExistence type="inferred from homology"/>
<evidence type="ECO:0000256" key="8">
    <source>
        <dbReference type="ARBA" id="ARBA00023310"/>
    </source>
</evidence>
<keyword evidence="5" id="KW-0406">Ion transport</keyword>
<evidence type="ECO:0000313" key="9">
    <source>
        <dbReference type="EMBL" id="KKT68490.1"/>
    </source>
</evidence>
<keyword evidence="3" id="KW-0813">Transport</keyword>